<gene>
    <name evidence="2" type="ORF">D5R40_12210</name>
</gene>
<keyword evidence="1" id="KW-0472">Membrane</keyword>
<evidence type="ECO:0000313" key="3">
    <source>
        <dbReference type="Proteomes" id="UP000269154"/>
    </source>
</evidence>
<accession>A0A3N6NPP6</accession>
<dbReference type="Proteomes" id="UP000269154">
    <property type="component" value="Unassembled WGS sequence"/>
</dbReference>
<proteinExistence type="predicted"/>
<protein>
    <submittedName>
        <fullName evidence="2">Uncharacterized protein</fullName>
    </submittedName>
</protein>
<dbReference type="RefSeq" id="WP_124145175.1">
    <property type="nucleotide sequence ID" value="NZ_CAWOKI010000071.1"/>
</dbReference>
<organism evidence="2 3">
    <name type="scientific">Okeania hirsuta</name>
    <dbReference type="NCBI Taxonomy" id="1458930"/>
    <lineage>
        <taxon>Bacteria</taxon>
        <taxon>Bacillati</taxon>
        <taxon>Cyanobacteriota</taxon>
        <taxon>Cyanophyceae</taxon>
        <taxon>Oscillatoriophycideae</taxon>
        <taxon>Oscillatoriales</taxon>
        <taxon>Microcoleaceae</taxon>
        <taxon>Okeania</taxon>
    </lineage>
</organism>
<keyword evidence="3" id="KW-1185">Reference proteome</keyword>
<evidence type="ECO:0000256" key="1">
    <source>
        <dbReference type="SAM" id="Phobius"/>
    </source>
</evidence>
<keyword evidence="1" id="KW-0812">Transmembrane</keyword>
<keyword evidence="1" id="KW-1133">Transmembrane helix</keyword>
<dbReference type="AlphaFoldDB" id="A0A3N6NPP6"/>
<feature type="transmembrane region" description="Helical" evidence="1">
    <location>
        <begin position="6"/>
        <end position="29"/>
    </location>
</feature>
<sequence>MTPETIVTVGMVTTIFSVIGCSWIVFRYIGRIENQIRKNAVDINNLGNSVRRKNKNLLRHMNSHCTYIGDIESFLEEYL</sequence>
<evidence type="ECO:0000313" key="2">
    <source>
        <dbReference type="EMBL" id="RQH43990.1"/>
    </source>
</evidence>
<name>A0A3N6NPP6_9CYAN</name>
<reference evidence="2 3" key="1">
    <citation type="journal article" date="2018" name="ACS Chem. Biol.">
        <title>Ketoreductase domain dysfunction expands chemodiversity: malyngamide biosynthesis in the cyanobacterium Okeania hirsuta.</title>
        <authorList>
            <person name="Moss N.A."/>
            <person name="Leao T."/>
            <person name="Rankin M."/>
            <person name="McCullough T.M."/>
            <person name="Qu P."/>
            <person name="Korobeynikov A."/>
            <person name="Smith J.L."/>
            <person name="Gerwick L."/>
            <person name="Gerwick W.H."/>
        </authorList>
    </citation>
    <scope>NUCLEOTIDE SEQUENCE [LARGE SCALE GENOMIC DNA]</scope>
    <source>
        <strain evidence="2 3">PAB10Feb10-1</strain>
    </source>
</reference>
<comment type="caution">
    <text evidence="2">The sequence shown here is derived from an EMBL/GenBank/DDBJ whole genome shotgun (WGS) entry which is preliminary data.</text>
</comment>
<dbReference type="EMBL" id="RCBY01000056">
    <property type="protein sequence ID" value="RQH43990.1"/>
    <property type="molecule type" value="Genomic_DNA"/>
</dbReference>